<proteinExistence type="predicted"/>
<feature type="domain" description="PHD-type" evidence="5">
    <location>
        <begin position="1"/>
        <end position="55"/>
    </location>
</feature>
<organism evidence="6">
    <name type="scientific">Lygus hesperus</name>
    <name type="common">Western plant bug</name>
    <dbReference type="NCBI Taxonomy" id="30085"/>
    <lineage>
        <taxon>Eukaryota</taxon>
        <taxon>Metazoa</taxon>
        <taxon>Ecdysozoa</taxon>
        <taxon>Arthropoda</taxon>
        <taxon>Hexapoda</taxon>
        <taxon>Insecta</taxon>
        <taxon>Pterygota</taxon>
        <taxon>Neoptera</taxon>
        <taxon>Paraneoptera</taxon>
        <taxon>Hemiptera</taxon>
        <taxon>Heteroptera</taxon>
        <taxon>Panheteroptera</taxon>
        <taxon>Cimicomorpha</taxon>
        <taxon>Miridae</taxon>
        <taxon>Mirini</taxon>
        <taxon>Lygus</taxon>
    </lineage>
</organism>
<evidence type="ECO:0000259" key="5">
    <source>
        <dbReference type="PROSITE" id="PS50016"/>
    </source>
</evidence>
<dbReference type="AlphaFoldDB" id="A0A0A9YRP5"/>
<gene>
    <name evidence="6" type="primary">PHF12</name>
    <name evidence="6" type="ORF">CM83_19413</name>
</gene>
<evidence type="ECO:0000256" key="4">
    <source>
        <dbReference type="PROSITE-ProRule" id="PRU00146"/>
    </source>
</evidence>
<dbReference type="InterPro" id="IPR001965">
    <property type="entry name" value="Znf_PHD"/>
</dbReference>
<dbReference type="SUPFAM" id="SSF57903">
    <property type="entry name" value="FYVE/PHD zinc finger"/>
    <property type="match status" value="1"/>
</dbReference>
<dbReference type="GO" id="GO:0008270">
    <property type="term" value="F:zinc ion binding"/>
    <property type="evidence" value="ECO:0007669"/>
    <property type="project" value="UniProtKB-KW"/>
</dbReference>
<evidence type="ECO:0000256" key="3">
    <source>
        <dbReference type="ARBA" id="ARBA00022833"/>
    </source>
</evidence>
<keyword evidence="1" id="KW-0479">Metal-binding</keyword>
<accession>A0A0A9YRP5</accession>
<dbReference type="InterPro" id="IPR019787">
    <property type="entry name" value="Znf_PHD-finger"/>
</dbReference>
<keyword evidence="3" id="KW-0862">Zinc</keyword>
<reference evidence="6" key="1">
    <citation type="journal article" date="2014" name="PLoS ONE">
        <title>Transcriptome-Based Identification of ABC Transporters in the Western Tarnished Plant Bug Lygus hesperus.</title>
        <authorList>
            <person name="Hull J.J."/>
            <person name="Chaney K."/>
            <person name="Geib S.M."/>
            <person name="Fabrick J.A."/>
            <person name="Brent C.S."/>
            <person name="Walsh D."/>
            <person name="Lavine L.C."/>
        </authorList>
    </citation>
    <scope>NUCLEOTIDE SEQUENCE</scope>
</reference>
<evidence type="ECO:0000256" key="1">
    <source>
        <dbReference type="ARBA" id="ARBA00022723"/>
    </source>
</evidence>
<dbReference type="InterPro" id="IPR013083">
    <property type="entry name" value="Znf_RING/FYVE/PHD"/>
</dbReference>
<dbReference type="Gene3D" id="3.30.40.10">
    <property type="entry name" value="Zinc/RING finger domain, C3HC4 (zinc finger)"/>
    <property type="match status" value="1"/>
</dbReference>
<evidence type="ECO:0000256" key="2">
    <source>
        <dbReference type="ARBA" id="ARBA00022771"/>
    </source>
</evidence>
<dbReference type="InterPro" id="IPR011011">
    <property type="entry name" value="Znf_FYVE_PHD"/>
</dbReference>
<name>A0A0A9YRP5_LYGHE</name>
<evidence type="ECO:0000313" key="6">
    <source>
        <dbReference type="EMBL" id="JAG32195.1"/>
    </source>
</evidence>
<reference evidence="6" key="2">
    <citation type="submission" date="2014-07" db="EMBL/GenBank/DDBJ databases">
        <authorList>
            <person name="Hull J."/>
        </authorList>
    </citation>
    <scope>NUCLEOTIDE SEQUENCE</scope>
</reference>
<dbReference type="PROSITE" id="PS50016">
    <property type="entry name" value="ZF_PHD_2"/>
    <property type="match status" value="1"/>
</dbReference>
<dbReference type="EMBL" id="GBHO01011409">
    <property type="protein sequence ID" value="JAG32195.1"/>
    <property type="molecule type" value="Transcribed_RNA"/>
</dbReference>
<protein>
    <submittedName>
        <fullName evidence="6">PHD finger protein 12</fullName>
    </submittedName>
</protein>
<dbReference type="SMART" id="SM00249">
    <property type="entry name" value="PHD"/>
    <property type="match status" value="1"/>
</dbReference>
<sequence length="225" mass="25863">MSCFNCNAKLHLSDTLICIQCSHAFHYICCDLPKEEFNKWSKNPTDWICSNCKSKEQTLNKIAKDDPNVLERAIVASIRASFDDTNARITKLQSLLIDCIRHNDELFLKVRSMHEDLNYLKLKVDSISDVRLSPASVSRRSSDNSDTDGIKRNWFHAAVPIIYYKLKDSKLVRRILKDLAKLSFVAIRWVFSGTENSLQMDKRPTIRCKRFATIKSQESKQDGSA</sequence>
<keyword evidence="2 4" id="KW-0863">Zinc-finger</keyword>